<proteinExistence type="predicted"/>
<gene>
    <name evidence="1" type="ORF">LVIROSA_LOCUS22964</name>
</gene>
<comment type="caution">
    <text evidence="1">The sequence shown here is derived from an EMBL/GenBank/DDBJ whole genome shotgun (WGS) entry which is preliminary data.</text>
</comment>
<keyword evidence="2" id="KW-1185">Reference proteome</keyword>
<name>A0AAU9NFH2_9ASTR</name>
<sequence length="107" mass="11734">MKMACLAVGVEIGKQAIREQVVAVKFVSWEPNVTVEHSQAMYAAVKSFMEIDFASNLHLVSCPRCSGTSGSLVVFPIELRDFARVFPRFLLVDALCPCCAKTCGYAQ</sequence>
<evidence type="ECO:0000313" key="2">
    <source>
        <dbReference type="Proteomes" id="UP001157418"/>
    </source>
</evidence>
<dbReference type="AlphaFoldDB" id="A0AAU9NFH2"/>
<evidence type="ECO:0000313" key="1">
    <source>
        <dbReference type="EMBL" id="CAH1436596.1"/>
    </source>
</evidence>
<dbReference type="Proteomes" id="UP001157418">
    <property type="component" value="Unassembled WGS sequence"/>
</dbReference>
<reference evidence="1 2" key="1">
    <citation type="submission" date="2022-01" db="EMBL/GenBank/DDBJ databases">
        <authorList>
            <person name="Xiong W."/>
            <person name="Schranz E."/>
        </authorList>
    </citation>
    <scope>NUCLEOTIDE SEQUENCE [LARGE SCALE GENOMIC DNA]</scope>
</reference>
<protein>
    <submittedName>
        <fullName evidence="1">Uncharacterized protein</fullName>
    </submittedName>
</protein>
<accession>A0AAU9NFH2</accession>
<organism evidence="1 2">
    <name type="scientific">Lactuca virosa</name>
    <dbReference type="NCBI Taxonomy" id="75947"/>
    <lineage>
        <taxon>Eukaryota</taxon>
        <taxon>Viridiplantae</taxon>
        <taxon>Streptophyta</taxon>
        <taxon>Embryophyta</taxon>
        <taxon>Tracheophyta</taxon>
        <taxon>Spermatophyta</taxon>
        <taxon>Magnoliopsida</taxon>
        <taxon>eudicotyledons</taxon>
        <taxon>Gunneridae</taxon>
        <taxon>Pentapetalae</taxon>
        <taxon>asterids</taxon>
        <taxon>campanulids</taxon>
        <taxon>Asterales</taxon>
        <taxon>Asteraceae</taxon>
        <taxon>Cichorioideae</taxon>
        <taxon>Cichorieae</taxon>
        <taxon>Lactucinae</taxon>
        <taxon>Lactuca</taxon>
    </lineage>
</organism>
<dbReference type="EMBL" id="CAKMRJ010004445">
    <property type="protein sequence ID" value="CAH1436596.1"/>
    <property type="molecule type" value="Genomic_DNA"/>
</dbReference>